<keyword evidence="2" id="KW-0413">Isomerase</keyword>
<dbReference type="InterPro" id="IPR034660">
    <property type="entry name" value="DinB/YfiT-like"/>
</dbReference>
<keyword evidence="3" id="KW-1185">Reference proteome</keyword>
<dbReference type="InterPro" id="IPR036527">
    <property type="entry name" value="SCP2_sterol-bd_dom_sf"/>
</dbReference>
<comment type="caution">
    <text evidence="2">The sequence shown here is derived from an EMBL/GenBank/DDBJ whole genome shotgun (WGS) entry which is preliminary data.</text>
</comment>
<organism evidence="2 3">
    <name type="scientific">Sinomonas terricola</name>
    <dbReference type="NCBI Taxonomy" id="3110330"/>
    <lineage>
        <taxon>Bacteria</taxon>
        <taxon>Bacillati</taxon>
        <taxon>Actinomycetota</taxon>
        <taxon>Actinomycetes</taxon>
        <taxon>Micrococcales</taxon>
        <taxon>Micrococcaceae</taxon>
        <taxon>Sinomonas</taxon>
    </lineage>
</organism>
<proteinExistence type="predicted"/>
<protein>
    <submittedName>
        <fullName evidence="2">Maleylpyruvate isomerase family mycothiol-dependent enzyme</fullName>
    </submittedName>
</protein>
<reference evidence="2 3" key="1">
    <citation type="submission" date="2023-12" db="EMBL/GenBank/DDBJ databases">
        <title>Sinomonas terricola sp. nov, isolated from litchi orchard soil in Guangdong, PR China.</title>
        <authorList>
            <person name="Jiaxin W."/>
            <person name="Yang Z."/>
            <person name="Honghui Z."/>
        </authorList>
    </citation>
    <scope>NUCLEOTIDE SEQUENCE [LARGE SCALE GENOMIC DNA]</scope>
    <source>
        <strain evidence="2 3">JGH33</strain>
    </source>
</reference>
<dbReference type="Pfam" id="PF11716">
    <property type="entry name" value="MDMPI_N"/>
    <property type="match status" value="1"/>
</dbReference>
<dbReference type="SUPFAM" id="SSF55718">
    <property type="entry name" value="SCP-like"/>
    <property type="match status" value="1"/>
</dbReference>
<feature type="domain" description="Mycothiol-dependent maleylpyruvate isomerase metal-binding" evidence="1">
    <location>
        <begin position="20"/>
        <end position="150"/>
    </location>
</feature>
<name>A0ABU5T4K2_9MICC</name>
<dbReference type="EMBL" id="JAYGGQ010000004">
    <property type="protein sequence ID" value="MEA5454505.1"/>
    <property type="molecule type" value="Genomic_DNA"/>
</dbReference>
<dbReference type="InterPro" id="IPR024344">
    <property type="entry name" value="MDMPI_metal-binding"/>
</dbReference>
<dbReference type="InterPro" id="IPR017517">
    <property type="entry name" value="Maleyloyr_isom"/>
</dbReference>
<evidence type="ECO:0000313" key="2">
    <source>
        <dbReference type="EMBL" id="MEA5454505.1"/>
    </source>
</evidence>
<gene>
    <name evidence="2" type="ORF">SPF06_07210</name>
</gene>
<dbReference type="RefSeq" id="WP_323278351.1">
    <property type="nucleotide sequence ID" value="NZ_JAYGGQ010000004.1"/>
</dbReference>
<evidence type="ECO:0000313" key="3">
    <source>
        <dbReference type="Proteomes" id="UP001304769"/>
    </source>
</evidence>
<sequence length="246" mass="26719">MGTEAALSEDRLLGEIHVAAEGARAELERLADDSVRHPSELPGWTRGHVLAHLEGIAAALARQVEYATRGETAELYDGGQPARDQAIEEGSGATADEYRELVGSALDRVLADLDSLEPEQWNLPVRFRNGTVRDVALALWRELVIHRSDLGTGCTQQEWGEEFCRHLVDFLDPRVPSSSTFVLHTRSGEIRLGTGSRVVLLEGRLEDVAAWLAGRPVGHGSVRAELDGAAISLPEIGPWPSAFAFS</sequence>
<evidence type="ECO:0000259" key="1">
    <source>
        <dbReference type="Pfam" id="PF11716"/>
    </source>
</evidence>
<dbReference type="Proteomes" id="UP001304769">
    <property type="component" value="Unassembled WGS sequence"/>
</dbReference>
<dbReference type="NCBIfam" id="TIGR03083">
    <property type="entry name" value="maleylpyruvate isomerase family mycothiol-dependent enzyme"/>
    <property type="match status" value="1"/>
</dbReference>
<dbReference type="Gene3D" id="1.20.120.450">
    <property type="entry name" value="dinb family like domain"/>
    <property type="match status" value="1"/>
</dbReference>
<dbReference type="SUPFAM" id="SSF109854">
    <property type="entry name" value="DinB/YfiT-like putative metalloenzymes"/>
    <property type="match status" value="1"/>
</dbReference>
<dbReference type="GO" id="GO:0016853">
    <property type="term" value="F:isomerase activity"/>
    <property type="evidence" value="ECO:0007669"/>
    <property type="project" value="UniProtKB-KW"/>
</dbReference>
<accession>A0ABU5T4K2</accession>